<dbReference type="AlphaFoldDB" id="A0A023FBR7"/>
<dbReference type="EMBL" id="GBBK01005657">
    <property type="protein sequence ID" value="JAC18825.1"/>
    <property type="molecule type" value="mRNA"/>
</dbReference>
<sequence>MYRKLLQSIKFILLNLLANKVMYALFVLSDKQKTVLITTCILWYQKARRINSQNLLTEASFKDTKLKKLQSFGQNRMCYELSRKFQE</sequence>
<proteinExistence type="evidence at transcript level"/>
<protein>
    <submittedName>
        <fullName evidence="1">Putative secreted protein</fullName>
    </submittedName>
</protein>
<reference evidence="1" key="1">
    <citation type="submission" date="2014-03" db="EMBL/GenBank/DDBJ databases">
        <title>The sialotranscriptome of Amblyomma triste, Amblyomma parvum and Amblyomma cajennense ticks, uncovered by 454-based RNA-seq.</title>
        <authorList>
            <person name="Garcia G.R."/>
            <person name="Gardinassi L.G."/>
            <person name="Ribeiro J.M."/>
            <person name="Anatriello E."/>
            <person name="Ferreira B.R."/>
            <person name="Moreira H.N."/>
            <person name="Mafra C."/>
            <person name="Olegario M.M."/>
            <person name="Szabo P.J."/>
            <person name="Miranda-Santos I.K."/>
            <person name="Maruyama S.R."/>
        </authorList>
    </citation>
    <scope>NUCLEOTIDE SEQUENCE</scope>
    <source>
        <strain evidence="1">Uberlandia</strain>
        <tissue evidence="1">Salivary glands</tissue>
    </source>
</reference>
<accession>A0A023FBR7</accession>
<evidence type="ECO:0000313" key="1">
    <source>
        <dbReference type="EMBL" id="JAC18825.1"/>
    </source>
</evidence>
<organism evidence="1">
    <name type="scientific">Amblyomma cajennense</name>
    <name type="common">Cayenne tick</name>
    <name type="synonym">Acarus cajennensis</name>
    <dbReference type="NCBI Taxonomy" id="34607"/>
    <lineage>
        <taxon>Eukaryota</taxon>
        <taxon>Metazoa</taxon>
        <taxon>Ecdysozoa</taxon>
        <taxon>Arthropoda</taxon>
        <taxon>Chelicerata</taxon>
        <taxon>Arachnida</taxon>
        <taxon>Acari</taxon>
        <taxon>Parasitiformes</taxon>
        <taxon>Ixodida</taxon>
        <taxon>Ixodoidea</taxon>
        <taxon>Ixodidae</taxon>
        <taxon>Amblyomminae</taxon>
        <taxon>Amblyomma</taxon>
    </lineage>
</organism>
<name>A0A023FBR7_AMBCJ</name>